<evidence type="ECO:0000256" key="1">
    <source>
        <dbReference type="SAM" id="MobiDB-lite"/>
    </source>
</evidence>
<feature type="compositionally biased region" description="Polar residues" evidence="1">
    <location>
        <begin position="155"/>
        <end position="173"/>
    </location>
</feature>
<feature type="compositionally biased region" description="Basic and acidic residues" evidence="1">
    <location>
        <begin position="605"/>
        <end position="618"/>
    </location>
</feature>
<feature type="region of interest" description="Disordered" evidence="1">
    <location>
        <begin position="737"/>
        <end position="763"/>
    </location>
</feature>
<dbReference type="AlphaFoldDB" id="A0A0P1B8Q3"/>
<evidence type="ECO:0000313" key="3">
    <source>
        <dbReference type="Proteomes" id="UP000054845"/>
    </source>
</evidence>
<feature type="compositionally biased region" description="Polar residues" evidence="1">
    <location>
        <begin position="194"/>
        <end position="203"/>
    </location>
</feature>
<feature type="compositionally biased region" description="Polar residues" evidence="1">
    <location>
        <begin position="254"/>
        <end position="265"/>
    </location>
</feature>
<feature type="compositionally biased region" description="Low complexity" evidence="1">
    <location>
        <begin position="178"/>
        <end position="193"/>
    </location>
</feature>
<dbReference type="EMBL" id="CCYA01000118">
    <property type="protein sequence ID" value="CEH12176.1"/>
    <property type="molecule type" value="Genomic_DNA"/>
</dbReference>
<dbReference type="Proteomes" id="UP000054845">
    <property type="component" value="Unassembled WGS sequence"/>
</dbReference>
<accession>A0A0P1B8Q3</accession>
<feature type="region of interest" description="Disordered" evidence="1">
    <location>
        <begin position="1"/>
        <end position="23"/>
    </location>
</feature>
<feature type="compositionally biased region" description="Polar residues" evidence="1">
    <location>
        <begin position="435"/>
        <end position="444"/>
    </location>
</feature>
<keyword evidence="3" id="KW-1185">Reference proteome</keyword>
<name>A0A0P1B8Q3_9BASI</name>
<feature type="compositionally biased region" description="Basic and acidic residues" evidence="1">
    <location>
        <begin position="657"/>
        <end position="676"/>
    </location>
</feature>
<feature type="region of interest" description="Disordered" evidence="1">
    <location>
        <begin position="326"/>
        <end position="346"/>
    </location>
</feature>
<protein>
    <submittedName>
        <fullName evidence="2">Uncharacterized protein</fullName>
    </submittedName>
</protein>
<proteinExistence type="predicted"/>
<reference evidence="2 3" key="1">
    <citation type="submission" date="2014-09" db="EMBL/GenBank/DDBJ databases">
        <authorList>
            <person name="Magalhaes I.L.F."/>
            <person name="Oliveira U."/>
            <person name="Santos F.R."/>
            <person name="Vidigal T.H.D.A."/>
            <person name="Brescovit A.D."/>
            <person name="Santos A.J."/>
        </authorList>
    </citation>
    <scope>NUCLEOTIDE SEQUENCE [LARGE SCALE GENOMIC DNA]</scope>
</reference>
<feature type="region of interest" description="Disordered" evidence="1">
    <location>
        <begin position="430"/>
        <end position="516"/>
    </location>
</feature>
<sequence length="763" mass="82001">MAKPPALGVNRPALGESRGNTRGFLSAEHLQAVARSNVGENSARSPPARALAMPTDGAAYALSGSLSPTARPPPPPRQTPKTGGVQPKPLAANLTKGPEQKSKPKHTSIASRPLSVSQTSATQVTPRPDPKVKPLSTPHSLTASPRQGVGVSPTRAPSSSALTSCEQIASQAQAGHIANTSSMSPPSAPASTTLHHQSPGQSQLDHHSETSQPNLATSALSDASMQPNATALTSHQTTANQQAEIKHEPARGLQWQQQQSEALGQSPQGAASAVYSSAASIGVLAPVGGLETPCSDLSPQHAVLRSAAANPAQGTHVSGVTISCKREEHHQEQQEQDAGSQQGPDSYVAEQWSEHDRVVLVGYLERLVDDVLQNLQVSSRKLSLSQIQQAASSAPTQHMRILLETDAHILEGKESQFSWLADFRTMQLAGPPQADVSSPNTSSADHPGLANLTMPRAGAHSQRSQSAPLTPQPVKHEDSHLPQGHYSARAQCSGLPPSDAERLQSIEGSSSSVARDNIVTTNPATNWMYPTSNATSNAAAASCLPPPTTAIPQTHHHPAPVLHHADELEQARESLRKEMTMAFQAQTDAMKRKLREEISAELQEEHAKKYQRIEHQPQPREQASPDDEAPPEQNTSHQQDELQGVPNRYQSQSAESEQLRRADDIARGEAIKKRDDAQALKLSTLEQSLQEKDKTIEFLQEEHSRSREYFTKKVVGLELHKDKVERELKELKGRLARGASTKSFDCSNFDRKGSPDARPSLGL</sequence>
<organism evidence="2 3">
    <name type="scientific">Ceraceosorus bombacis</name>
    <dbReference type="NCBI Taxonomy" id="401625"/>
    <lineage>
        <taxon>Eukaryota</taxon>
        <taxon>Fungi</taxon>
        <taxon>Dikarya</taxon>
        <taxon>Basidiomycota</taxon>
        <taxon>Ustilaginomycotina</taxon>
        <taxon>Exobasidiomycetes</taxon>
        <taxon>Ceraceosorales</taxon>
        <taxon>Ceraceosoraceae</taxon>
        <taxon>Ceraceosorus</taxon>
    </lineage>
</organism>
<feature type="compositionally biased region" description="Polar residues" evidence="1">
    <location>
        <begin position="210"/>
        <end position="243"/>
    </location>
</feature>
<feature type="compositionally biased region" description="Polar residues" evidence="1">
    <location>
        <begin position="108"/>
        <end position="125"/>
    </location>
</feature>
<feature type="compositionally biased region" description="Polar residues" evidence="1">
    <location>
        <begin position="506"/>
        <end position="516"/>
    </location>
</feature>
<feature type="region of interest" description="Disordered" evidence="1">
    <location>
        <begin position="605"/>
        <end position="676"/>
    </location>
</feature>
<feature type="region of interest" description="Disordered" evidence="1">
    <location>
        <begin position="36"/>
        <end position="265"/>
    </location>
</feature>
<dbReference type="OrthoDB" id="10354050at2759"/>
<evidence type="ECO:0000313" key="2">
    <source>
        <dbReference type="EMBL" id="CEH12176.1"/>
    </source>
</evidence>